<proteinExistence type="predicted"/>
<gene>
    <name evidence="1" type="ORF">OU5_P0421</name>
</gene>
<geneLocation type="plasmid" evidence="2"/>
<evidence type="ECO:0000313" key="1">
    <source>
        <dbReference type="EMBL" id="AHZ73673.1"/>
    </source>
</evidence>
<dbReference type="Proteomes" id="UP000026913">
    <property type="component" value="Plasmid unnamed"/>
</dbReference>
<name>A0A024EMV0_9PSED</name>
<dbReference type="EMBL" id="CP005961">
    <property type="protein sequence ID" value="AHZ73673.1"/>
    <property type="molecule type" value="Genomic_DNA"/>
</dbReference>
<dbReference type="AlphaFoldDB" id="A0A024EMV0"/>
<accession>A0A024EMV0</accession>
<evidence type="ECO:0000313" key="2">
    <source>
        <dbReference type="Proteomes" id="UP000026913"/>
    </source>
</evidence>
<dbReference type="HOGENOM" id="CLU_2772776_0_0_6"/>
<reference evidence="1 2" key="1">
    <citation type="journal article" date="2012" name="J. Bacteriol.">
        <title>Genome sequence of cold-adapted Pseudomonas mandelii strain JR-1.</title>
        <authorList>
            <person name="Jang S.H."/>
            <person name="Kim J."/>
            <person name="Kim J."/>
            <person name="Hong S."/>
            <person name="Lee C."/>
        </authorList>
    </citation>
    <scope>NUCLEOTIDE SEQUENCE [LARGE SCALE GENOMIC DNA]</scope>
    <source>
        <strain evidence="1 2">JR-1</strain>
        <plasmid evidence="2">Plasmid</plasmid>
    </source>
</reference>
<keyword evidence="1" id="KW-0614">Plasmid</keyword>
<protein>
    <submittedName>
        <fullName evidence="1">Uncharacterized protein</fullName>
    </submittedName>
</protein>
<organism evidence="1 2">
    <name type="scientific">Pseudomonas mandelii JR-1</name>
    <dbReference type="NCBI Taxonomy" id="1147786"/>
    <lineage>
        <taxon>Bacteria</taxon>
        <taxon>Pseudomonadati</taxon>
        <taxon>Pseudomonadota</taxon>
        <taxon>Gammaproteobacteria</taxon>
        <taxon>Pseudomonadales</taxon>
        <taxon>Pseudomonadaceae</taxon>
        <taxon>Pseudomonas</taxon>
    </lineage>
</organism>
<dbReference type="KEGG" id="pman:OU5_P0421"/>
<sequence>MLRSHGLTGEVREQLQRLVDLTAALERTQTKILYGHQPTPDDYQMLGEGRREFGDLLSAFELLPPTSKS</sequence>